<evidence type="ECO:0000313" key="7">
    <source>
        <dbReference type="EMBL" id="KAK2077872.1"/>
    </source>
</evidence>
<dbReference type="PANTHER" id="PTHR14324">
    <property type="entry name" value="CONDENSIN-2 COMPLEX SUBUNIT H2"/>
    <property type="match status" value="1"/>
</dbReference>
<evidence type="ECO:0008006" key="9">
    <source>
        <dbReference type="Google" id="ProtNLM"/>
    </source>
</evidence>
<dbReference type="AlphaFoldDB" id="A0AAD9IKH4"/>
<dbReference type="PANTHER" id="PTHR14324:SF3">
    <property type="entry name" value="CONDENSIN-2 COMPLEX SUBUNIT H2"/>
    <property type="match status" value="1"/>
</dbReference>
<dbReference type="GO" id="GO:0005634">
    <property type="term" value="C:nucleus"/>
    <property type="evidence" value="ECO:0007669"/>
    <property type="project" value="UniProtKB-SubCell"/>
</dbReference>
<comment type="similarity">
    <text evidence="2">Belongs to the CND2 H2 (condensin-2 subunit 2) family.</text>
</comment>
<dbReference type="Proteomes" id="UP001255856">
    <property type="component" value="Unassembled WGS sequence"/>
</dbReference>
<gene>
    <name evidence="7" type="ORF">QBZ16_003740</name>
</gene>
<dbReference type="InterPro" id="IPR031739">
    <property type="entry name" value="Ncaph2"/>
</dbReference>
<evidence type="ECO:0000259" key="5">
    <source>
        <dbReference type="Pfam" id="PF06278"/>
    </source>
</evidence>
<evidence type="ECO:0000313" key="8">
    <source>
        <dbReference type="Proteomes" id="UP001255856"/>
    </source>
</evidence>
<feature type="region of interest" description="Disordered" evidence="4">
    <location>
        <begin position="209"/>
        <end position="293"/>
    </location>
</feature>
<dbReference type="Pfam" id="PF16858">
    <property type="entry name" value="CNDH2_C"/>
    <property type="match status" value="1"/>
</dbReference>
<evidence type="ECO:0000256" key="3">
    <source>
        <dbReference type="ARBA" id="ARBA00023242"/>
    </source>
</evidence>
<evidence type="ECO:0000259" key="6">
    <source>
        <dbReference type="Pfam" id="PF16858"/>
    </source>
</evidence>
<evidence type="ECO:0000256" key="4">
    <source>
        <dbReference type="SAM" id="MobiDB-lite"/>
    </source>
</evidence>
<feature type="compositionally biased region" description="Acidic residues" evidence="4">
    <location>
        <begin position="222"/>
        <end position="235"/>
    </location>
</feature>
<evidence type="ECO:0000256" key="1">
    <source>
        <dbReference type="ARBA" id="ARBA00004123"/>
    </source>
</evidence>
<feature type="compositionally biased region" description="Acidic residues" evidence="4">
    <location>
        <begin position="129"/>
        <end position="140"/>
    </location>
</feature>
<keyword evidence="8" id="KW-1185">Reference proteome</keyword>
<feature type="domain" description="Condensin II complex subunit H2 N-terminal" evidence="5">
    <location>
        <begin position="6"/>
        <end position="121"/>
    </location>
</feature>
<feature type="compositionally biased region" description="Polar residues" evidence="4">
    <location>
        <begin position="279"/>
        <end position="290"/>
    </location>
</feature>
<dbReference type="InterPro" id="IPR009378">
    <property type="entry name" value="H2_N"/>
</dbReference>
<sequence>MQAEDRYAHLLQPIRDLASNWNVKIADELNEYLEALEQIEFTFEGGTSLNFAEAALVIQGSACVYSKKVEYLHTLVYQALEHIAQTKDGKQAGKARQRNRGDAGDLSEAEEEEHFLSLDDTLEEGTGLDLEDDEGLEEDYGPVRPPAALLALTAAPEAEGDLAGVRVHACSVHASGALLLDRSDGEGLGEDLRPHASCGMQPWHEVPEARAGSAEGQPFDYGQDDDVPEYGDEGWGDQGGPMEDPWDNAGGECVGEDAHPAQPVSDSRHAPEQRVLRSRTAQPAQPISTQAEEEVAVWDPYTPLDPDDASCLAAKPYRRFARVPAKPRRAKAPEPPRSLWQALERIAIEPGTLTFHEFAYALPRKAAAAASRRKDAPALGTQPVFEQPDWEGAGDDGPGVDDDGPADDGYEADDYAEAGNDDYETGFDPLAAGDEGAMDALFASAADAPAYAPAPAASSDQLSYEELCRRHVERLMAAAAAAQAQTELAGRVVTWRERVVPVLEEEDCRPPFDVHDRGDQLVAGFERLALDGAGGGGGEASGPATSRGKDKDELLATQPASFGFLLTSALGAAPPRYEVSRSFAALLQLINDGAIGIAKLDEADPTAFDLTLRQTARQRRSVKADGLEQLTDLVKVRLVERKTPFRRGEGGHSGLYYCIRAYT</sequence>
<dbReference type="GO" id="GO:0000796">
    <property type="term" value="C:condensin complex"/>
    <property type="evidence" value="ECO:0007669"/>
    <property type="project" value="TreeGrafter"/>
</dbReference>
<keyword evidence="3" id="KW-0539">Nucleus</keyword>
<reference evidence="7" key="1">
    <citation type="submission" date="2021-01" db="EMBL/GenBank/DDBJ databases">
        <authorList>
            <person name="Eckstrom K.M.E."/>
        </authorList>
    </citation>
    <scope>NUCLEOTIDE SEQUENCE</scope>
    <source>
        <strain evidence="7">UVCC 0001</strain>
    </source>
</reference>
<dbReference type="GO" id="GO:0010032">
    <property type="term" value="P:meiotic chromosome condensation"/>
    <property type="evidence" value="ECO:0007669"/>
    <property type="project" value="TreeGrafter"/>
</dbReference>
<proteinExistence type="inferred from homology"/>
<accession>A0AAD9IKH4</accession>
<organism evidence="7 8">
    <name type="scientific">Prototheca wickerhamii</name>
    <dbReference type="NCBI Taxonomy" id="3111"/>
    <lineage>
        <taxon>Eukaryota</taxon>
        <taxon>Viridiplantae</taxon>
        <taxon>Chlorophyta</taxon>
        <taxon>core chlorophytes</taxon>
        <taxon>Trebouxiophyceae</taxon>
        <taxon>Chlorellales</taxon>
        <taxon>Chlorellaceae</taxon>
        <taxon>Prototheca</taxon>
    </lineage>
</organism>
<evidence type="ECO:0000256" key="2">
    <source>
        <dbReference type="ARBA" id="ARBA00007844"/>
    </source>
</evidence>
<feature type="compositionally biased region" description="Basic and acidic residues" evidence="4">
    <location>
        <begin position="266"/>
        <end position="275"/>
    </location>
</feature>
<dbReference type="InterPro" id="IPR031737">
    <property type="entry name" value="CNDH2_C"/>
</dbReference>
<comment type="caution">
    <text evidence="7">The sequence shown here is derived from an EMBL/GenBank/DDBJ whole genome shotgun (WGS) entry which is preliminary data.</text>
</comment>
<dbReference type="GO" id="GO:0003682">
    <property type="term" value="F:chromatin binding"/>
    <property type="evidence" value="ECO:0007669"/>
    <property type="project" value="TreeGrafter"/>
</dbReference>
<dbReference type="Pfam" id="PF06278">
    <property type="entry name" value="CNDH2_N"/>
    <property type="match status" value="1"/>
</dbReference>
<comment type="subcellular location">
    <subcellularLocation>
        <location evidence="1">Nucleus</location>
    </subcellularLocation>
</comment>
<name>A0AAD9IKH4_PROWI</name>
<feature type="region of interest" description="Disordered" evidence="4">
    <location>
        <begin position="88"/>
        <end position="142"/>
    </location>
</feature>
<dbReference type="GO" id="GO:0051306">
    <property type="term" value="P:mitotic sister chromatid separation"/>
    <property type="evidence" value="ECO:0007669"/>
    <property type="project" value="TreeGrafter"/>
</dbReference>
<dbReference type="EMBL" id="JASFZW010000005">
    <property type="protein sequence ID" value="KAK2077872.1"/>
    <property type="molecule type" value="Genomic_DNA"/>
</dbReference>
<feature type="domain" description="Condensin-2 complex subunit H2 C-terminal" evidence="6">
    <location>
        <begin position="463"/>
        <end position="619"/>
    </location>
</feature>
<protein>
    <recommendedName>
        <fullName evidence="9">Condensin-2 complex subunit H2</fullName>
    </recommendedName>
</protein>
<feature type="compositionally biased region" description="Acidic residues" evidence="4">
    <location>
        <begin position="388"/>
        <end position="425"/>
    </location>
</feature>
<feature type="region of interest" description="Disordered" evidence="4">
    <location>
        <begin position="373"/>
        <end position="430"/>
    </location>
</feature>